<accession>G4ZT33</accession>
<dbReference type="RefSeq" id="XP_009530279.1">
    <property type="nucleotide sequence ID" value="XM_009531984.1"/>
</dbReference>
<feature type="compositionally biased region" description="Pro residues" evidence="5">
    <location>
        <begin position="61"/>
        <end position="84"/>
    </location>
</feature>
<keyword evidence="4" id="KW-0843">Virulence</keyword>
<comment type="subcellular location">
    <subcellularLocation>
        <location evidence="1">Secreted</location>
    </subcellularLocation>
</comment>
<dbReference type="EMBL" id="JH159156">
    <property type="protein sequence ID" value="EGZ12850.1"/>
    <property type="molecule type" value="Genomic_DNA"/>
</dbReference>
<dbReference type="STRING" id="1094619.G4ZT33"/>
<dbReference type="SMR" id="G4ZT33"/>
<dbReference type="KEGG" id="psoj:PHYSODRAFT_257244"/>
<feature type="compositionally biased region" description="Basic residues" evidence="5">
    <location>
        <begin position="1"/>
        <end position="12"/>
    </location>
</feature>
<evidence type="ECO:0000256" key="4">
    <source>
        <dbReference type="ARBA" id="ARBA00023026"/>
    </source>
</evidence>
<proteinExistence type="inferred from homology"/>
<protein>
    <submittedName>
        <fullName evidence="6">Necrosis inducing-like protein NPP1 type</fullName>
    </submittedName>
</protein>
<feature type="compositionally biased region" description="Polar residues" evidence="5">
    <location>
        <begin position="13"/>
        <end position="24"/>
    </location>
</feature>
<dbReference type="PANTHER" id="PTHR33657">
    <property type="entry name" value="DOMAIN PROTEIN, PUTATIVE (AFU_ORTHOLOGUE AFUA_5G00600)-RELATED"/>
    <property type="match status" value="1"/>
</dbReference>
<dbReference type="Proteomes" id="UP000002640">
    <property type="component" value="Unassembled WGS sequence"/>
</dbReference>
<feature type="region of interest" description="Disordered" evidence="5">
    <location>
        <begin position="1"/>
        <end position="85"/>
    </location>
</feature>
<evidence type="ECO:0000256" key="2">
    <source>
        <dbReference type="ARBA" id="ARBA00009520"/>
    </source>
</evidence>
<evidence type="ECO:0000313" key="7">
    <source>
        <dbReference type="Proteomes" id="UP000002640"/>
    </source>
</evidence>
<organism evidence="6 7">
    <name type="scientific">Phytophthora sojae (strain P6497)</name>
    <name type="common">Soybean stem and root rot agent</name>
    <name type="synonym">Phytophthora megasperma f. sp. glycines</name>
    <dbReference type="NCBI Taxonomy" id="1094619"/>
    <lineage>
        <taxon>Eukaryota</taxon>
        <taxon>Sar</taxon>
        <taxon>Stramenopiles</taxon>
        <taxon>Oomycota</taxon>
        <taxon>Peronosporomycetes</taxon>
        <taxon>Peronosporales</taxon>
        <taxon>Peronosporaceae</taxon>
        <taxon>Phytophthora</taxon>
    </lineage>
</organism>
<comment type="similarity">
    <text evidence="2">Belongs to the Necrosis inducing protein (NPP1) family.</text>
</comment>
<dbReference type="PANTHER" id="PTHR33657:SF8">
    <property type="entry name" value="DOMAIN PROTEIN, PUTATIVE (AFU_ORTHOLOGUE AFUA_5G00600)-RELATED"/>
    <property type="match status" value="1"/>
</dbReference>
<evidence type="ECO:0000256" key="3">
    <source>
        <dbReference type="ARBA" id="ARBA00022525"/>
    </source>
</evidence>
<evidence type="ECO:0000256" key="1">
    <source>
        <dbReference type="ARBA" id="ARBA00004613"/>
    </source>
</evidence>
<keyword evidence="3" id="KW-0964">Secreted</keyword>
<evidence type="ECO:0000256" key="5">
    <source>
        <dbReference type="SAM" id="MobiDB-lite"/>
    </source>
</evidence>
<sequence>MPRNKTLPKIKSKTASTHSINTPKPTVKYLDVSDALATKYPRATPNVTIKPTRRNPRETEPPTPAPTLPPTPAPTPAPTPPPAPWVTKTINHDEVKPFPQPEPVTISEKAAIKFKPQIRIGSGCVPYPVVSSIGETSAAFRLQEAPKEGAEALATARTSTGIDNPDVPEPKILGISASTHDGYKKYAPLHPENLDGNSVKVNYEMDWPINHALDTTDKAGTFQDLIMWEQMTEDARRALNAVSFSKANTPMNDGNFRPKLDRAWPF</sequence>
<dbReference type="Pfam" id="PF05630">
    <property type="entry name" value="NPP1"/>
    <property type="match status" value="2"/>
</dbReference>
<dbReference type="InterPro" id="IPR008701">
    <property type="entry name" value="NPP1"/>
</dbReference>
<reference evidence="6 7" key="1">
    <citation type="journal article" date="2006" name="Science">
        <title>Phytophthora genome sequences uncover evolutionary origins and mechanisms of pathogenesis.</title>
        <authorList>
            <person name="Tyler B.M."/>
            <person name="Tripathy S."/>
            <person name="Zhang X."/>
            <person name="Dehal P."/>
            <person name="Jiang R.H."/>
            <person name="Aerts A."/>
            <person name="Arredondo F.D."/>
            <person name="Baxter L."/>
            <person name="Bensasson D."/>
            <person name="Beynon J.L."/>
            <person name="Chapman J."/>
            <person name="Damasceno C.M."/>
            <person name="Dorrance A.E."/>
            <person name="Dou D."/>
            <person name="Dickerman A.W."/>
            <person name="Dubchak I.L."/>
            <person name="Garbelotto M."/>
            <person name="Gijzen M."/>
            <person name="Gordon S.G."/>
            <person name="Govers F."/>
            <person name="Grunwald N.J."/>
            <person name="Huang W."/>
            <person name="Ivors K.L."/>
            <person name="Jones R.W."/>
            <person name="Kamoun S."/>
            <person name="Krampis K."/>
            <person name="Lamour K.H."/>
            <person name="Lee M.K."/>
            <person name="McDonald W.H."/>
            <person name="Medina M."/>
            <person name="Meijer H.J."/>
            <person name="Nordberg E.K."/>
            <person name="Maclean D.J."/>
            <person name="Ospina-Giraldo M.D."/>
            <person name="Morris P.F."/>
            <person name="Phuntumart V."/>
            <person name="Putnam N.H."/>
            <person name="Rash S."/>
            <person name="Rose J.K."/>
            <person name="Sakihama Y."/>
            <person name="Salamov A.A."/>
            <person name="Savidor A."/>
            <person name="Scheuring C.F."/>
            <person name="Smith B.M."/>
            <person name="Sobral B.W."/>
            <person name="Terry A."/>
            <person name="Torto-Alalibo T.A."/>
            <person name="Win J."/>
            <person name="Xu Z."/>
            <person name="Zhang H."/>
            <person name="Grigoriev I.V."/>
            <person name="Rokhsar D.S."/>
            <person name="Boore J.L."/>
        </authorList>
    </citation>
    <scope>NUCLEOTIDE SEQUENCE [LARGE SCALE GENOMIC DNA]</scope>
    <source>
        <strain evidence="6 7">P6497</strain>
    </source>
</reference>
<name>G4ZT33_PHYSP</name>
<dbReference type="GeneID" id="20638847"/>
<dbReference type="AlphaFoldDB" id="G4ZT33"/>
<dbReference type="GO" id="GO:0005576">
    <property type="term" value="C:extracellular region"/>
    <property type="evidence" value="ECO:0007669"/>
    <property type="project" value="UniProtKB-SubCell"/>
</dbReference>
<keyword evidence="7" id="KW-1185">Reference proteome</keyword>
<evidence type="ECO:0000313" key="6">
    <source>
        <dbReference type="EMBL" id="EGZ12850.1"/>
    </source>
</evidence>
<gene>
    <name evidence="6" type="ORF">PHYSODRAFT_257244</name>
</gene>
<dbReference type="InParanoid" id="G4ZT33"/>